<evidence type="ECO:0000256" key="2">
    <source>
        <dbReference type="SAM" id="Phobius"/>
    </source>
</evidence>
<evidence type="ECO:0000313" key="4">
    <source>
        <dbReference type="Proteomes" id="UP000246171"/>
    </source>
</evidence>
<keyword evidence="2" id="KW-1133">Transmembrane helix</keyword>
<evidence type="ECO:0000313" key="3">
    <source>
        <dbReference type="EMBL" id="PWY64127.1"/>
    </source>
</evidence>
<name>A0A317UUA6_ASPEC</name>
<dbReference type="GeneID" id="37048155"/>
<protein>
    <submittedName>
        <fullName evidence="3">Uncharacterized protein</fullName>
    </submittedName>
</protein>
<accession>A0A317UUA6</accession>
<feature type="region of interest" description="Disordered" evidence="1">
    <location>
        <begin position="114"/>
        <end position="135"/>
    </location>
</feature>
<dbReference type="AlphaFoldDB" id="A0A317UUA6"/>
<dbReference type="Proteomes" id="UP000246171">
    <property type="component" value="Unassembled WGS sequence"/>
</dbReference>
<keyword evidence="2" id="KW-0472">Membrane</keyword>
<dbReference type="EMBL" id="MSFU01000032">
    <property type="protein sequence ID" value="PWY64127.1"/>
    <property type="molecule type" value="Genomic_DNA"/>
</dbReference>
<evidence type="ECO:0000256" key="1">
    <source>
        <dbReference type="SAM" id="MobiDB-lite"/>
    </source>
</evidence>
<keyword evidence="4" id="KW-1185">Reference proteome</keyword>
<keyword evidence="2" id="KW-0812">Transmembrane</keyword>
<proteinExistence type="predicted"/>
<dbReference type="RefSeq" id="XP_025383668.1">
    <property type="nucleotide sequence ID" value="XM_025526193.1"/>
</dbReference>
<feature type="transmembrane region" description="Helical" evidence="2">
    <location>
        <begin position="25"/>
        <end position="42"/>
    </location>
</feature>
<gene>
    <name evidence="3" type="ORF">BO83DRAFT_144838</name>
</gene>
<organism evidence="3 4">
    <name type="scientific">Aspergillus eucalypticola (strain CBS 122712 / IBT 29274)</name>
    <dbReference type="NCBI Taxonomy" id="1448314"/>
    <lineage>
        <taxon>Eukaryota</taxon>
        <taxon>Fungi</taxon>
        <taxon>Dikarya</taxon>
        <taxon>Ascomycota</taxon>
        <taxon>Pezizomycotina</taxon>
        <taxon>Eurotiomycetes</taxon>
        <taxon>Eurotiomycetidae</taxon>
        <taxon>Eurotiales</taxon>
        <taxon>Aspergillaceae</taxon>
        <taxon>Aspergillus</taxon>
        <taxon>Aspergillus subgen. Circumdati</taxon>
    </lineage>
</organism>
<dbReference type="VEuPathDB" id="FungiDB:BO83DRAFT_144838"/>
<comment type="caution">
    <text evidence="3">The sequence shown here is derived from an EMBL/GenBank/DDBJ whole genome shotgun (WGS) entry which is preliminary data.</text>
</comment>
<reference evidence="3" key="1">
    <citation type="submission" date="2016-12" db="EMBL/GenBank/DDBJ databases">
        <title>The genomes of Aspergillus section Nigri reveals drivers in fungal speciation.</title>
        <authorList>
            <consortium name="DOE Joint Genome Institute"/>
            <person name="Vesth T.C."/>
            <person name="Nybo J."/>
            <person name="Theobald S."/>
            <person name="Brandl J."/>
            <person name="Frisvad J.C."/>
            <person name="Nielsen K.F."/>
            <person name="Lyhne E.K."/>
            <person name="Kogle M.E."/>
            <person name="Kuo A."/>
            <person name="Riley R."/>
            <person name="Clum A."/>
            <person name="Nolan M."/>
            <person name="Lipzen A."/>
            <person name="Salamov A."/>
            <person name="Henrissat B."/>
            <person name="Wiebenga A."/>
            <person name="De vries R.P."/>
            <person name="Grigoriev I.V."/>
            <person name="Mortensen U.H."/>
            <person name="Andersen M.R."/>
            <person name="Baker S.E."/>
        </authorList>
    </citation>
    <scope>NUCLEOTIDE SEQUENCE</scope>
    <source>
        <strain evidence="3">CBS 122712</strain>
    </source>
</reference>
<sequence>MQRFLFFCFNFFVFAEFFPNLIPSLPPFFFSVIFTCFLANVGSTGRKRLTSSTLLSYSSRSRTFEHSHNWPSNSLAHFSLLPSHSRGLVHSKCCIPLTASPRCPTIPRDGQRIHACSPSTNGSHPDGVAPVAPTR</sequence>